<dbReference type="GO" id="GO:0005886">
    <property type="term" value="C:plasma membrane"/>
    <property type="evidence" value="ECO:0007669"/>
    <property type="project" value="UniProtKB-SubCell"/>
</dbReference>
<keyword evidence="5 10" id="KW-1133">Transmembrane helix</keyword>
<proteinExistence type="predicted"/>
<accession>A0AAN9E0C6</accession>
<dbReference type="PANTHER" id="PTHR24186">
    <property type="entry name" value="PROTEIN PHOSPHATASE 1 REGULATORY SUBUNIT"/>
    <property type="match status" value="1"/>
</dbReference>
<evidence type="ECO:0000256" key="6">
    <source>
        <dbReference type="ARBA" id="ARBA00023043"/>
    </source>
</evidence>
<feature type="region of interest" description="Disordered" evidence="9">
    <location>
        <begin position="402"/>
        <end position="421"/>
    </location>
</feature>
<dbReference type="Pfam" id="PF12796">
    <property type="entry name" value="Ank_2"/>
    <property type="match status" value="2"/>
</dbReference>
<evidence type="ECO:0000256" key="5">
    <source>
        <dbReference type="ARBA" id="ARBA00022989"/>
    </source>
</evidence>
<sequence>MKRNLGILQTIHERKPEWIHIRDDEGRIPLHYAASIGYLDIVTYLVGKCACCANLRDNYGFFPLHLASIGGHLKVVHRLLEEDCCPFPKEMLDHRGRNILHLAIQSGKFNIVKYVLQSHRKELKKMINGKNVDGNTPLHLASLYCHPRIAQELTWNTEVDITSVNNKNQTALDTCKEFPVENPSYRQRLTWIALKSAGVQYGGPSSFAVKVPLRSNESAWKKKAPNMDKYKDRINTLLLVSTLIITATFAAGFAIPGGINSSDPGKGIALLLNRAWFKLFIFCITISMYGAISVTIILIWAQLGDLSLALLALKVARPLLGVTLATLSLAFLAGVHLVITDLNWLATISLVMGVFFILVLLLLYFLLWLPSSSSISIVRYISYYPFLFLASLVDKDESSGKHKHLDSSDSSQSMETSSHKF</sequence>
<keyword evidence="7 10" id="KW-0472">Membrane</keyword>
<keyword evidence="6 8" id="KW-0040">ANK repeat</keyword>
<feature type="domain" description="PGG" evidence="11">
    <location>
        <begin position="229"/>
        <end position="337"/>
    </location>
</feature>
<feature type="compositionally biased region" description="Low complexity" evidence="9">
    <location>
        <begin position="408"/>
        <end position="421"/>
    </location>
</feature>
<dbReference type="InterPro" id="IPR002110">
    <property type="entry name" value="Ankyrin_rpt"/>
</dbReference>
<evidence type="ECO:0000256" key="9">
    <source>
        <dbReference type="SAM" id="MobiDB-lite"/>
    </source>
</evidence>
<evidence type="ECO:0000256" key="10">
    <source>
        <dbReference type="SAM" id="Phobius"/>
    </source>
</evidence>
<dbReference type="PROSITE" id="PS50088">
    <property type="entry name" value="ANK_REPEAT"/>
    <property type="match status" value="2"/>
</dbReference>
<feature type="transmembrane region" description="Helical" evidence="10">
    <location>
        <begin position="315"/>
        <end position="339"/>
    </location>
</feature>
<dbReference type="PANTHER" id="PTHR24186:SF46">
    <property type="entry name" value="PROTEIN ACCELERATED CELL DEATH 6-LIKE"/>
    <property type="match status" value="1"/>
</dbReference>
<dbReference type="AlphaFoldDB" id="A0AAN9E0C6"/>
<name>A0AAN9E0C6_CROPI</name>
<dbReference type="Gene3D" id="1.25.40.20">
    <property type="entry name" value="Ankyrin repeat-containing domain"/>
    <property type="match status" value="2"/>
</dbReference>
<feature type="repeat" description="ANK" evidence="8">
    <location>
        <begin position="25"/>
        <end position="46"/>
    </location>
</feature>
<reference evidence="12 13" key="1">
    <citation type="submission" date="2024-01" db="EMBL/GenBank/DDBJ databases">
        <title>The genomes of 5 underutilized Papilionoideae crops provide insights into root nodulation and disease resistanc.</title>
        <authorList>
            <person name="Yuan L."/>
        </authorList>
    </citation>
    <scope>NUCLEOTIDE SEQUENCE [LARGE SCALE GENOMIC DNA]</scope>
    <source>
        <strain evidence="12">ZHUSHIDOU_FW_LH</strain>
        <tissue evidence="12">Leaf</tissue>
    </source>
</reference>
<dbReference type="SUPFAM" id="SSF48403">
    <property type="entry name" value="Ankyrin repeat"/>
    <property type="match status" value="1"/>
</dbReference>
<feature type="transmembrane region" description="Helical" evidence="10">
    <location>
        <begin position="237"/>
        <end position="259"/>
    </location>
</feature>
<protein>
    <recommendedName>
        <fullName evidence="11">PGG domain-containing protein</fullName>
    </recommendedName>
</protein>
<dbReference type="SMART" id="SM00248">
    <property type="entry name" value="ANK"/>
    <property type="match status" value="4"/>
</dbReference>
<evidence type="ECO:0000256" key="8">
    <source>
        <dbReference type="PROSITE-ProRule" id="PRU00023"/>
    </source>
</evidence>
<keyword evidence="13" id="KW-1185">Reference proteome</keyword>
<feature type="transmembrane region" description="Helical" evidence="10">
    <location>
        <begin position="279"/>
        <end position="303"/>
    </location>
</feature>
<organism evidence="12 13">
    <name type="scientific">Crotalaria pallida</name>
    <name type="common">Smooth rattlebox</name>
    <name type="synonym">Crotalaria striata</name>
    <dbReference type="NCBI Taxonomy" id="3830"/>
    <lineage>
        <taxon>Eukaryota</taxon>
        <taxon>Viridiplantae</taxon>
        <taxon>Streptophyta</taxon>
        <taxon>Embryophyta</taxon>
        <taxon>Tracheophyta</taxon>
        <taxon>Spermatophyta</taxon>
        <taxon>Magnoliopsida</taxon>
        <taxon>eudicotyledons</taxon>
        <taxon>Gunneridae</taxon>
        <taxon>Pentapetalae</taxon>
        <taxon>rosids</taxon>
        <taxon>fabids</taxon>
        <taxon>Fabales</taxon>
        <taxon>Fabaceae</taxon>
        <taxon>Papilionoideae</taxon>
        <taxon>50 kb inversion clade</taxon>
        <taxon>genistoids sensu lato</taxon>
        <taxon>core genistoids</taxon>
        <taxon>Crotalarieae</taxon>
        <taxon>Crotalaria</taxon>
    </lineage>
</organism>
<evidence type="ECO:0000256" key="7">
    <source>
        <dbReference type="ARBA" id="ARBA00023136"/>
    </source>
</evidence>
<dbReference type="Proteomes" id="UP001372338">
    <property type="component" value="Unassembled WGS sequence"/>
</dbReference>
<evidence type="ECO:0000256" key="3">
    <source>
        <dbReference type="ARBA" id="ARBA00022692"/>
    </source>
</evidence>
<keyword evidence="4" id="KW-0677">Repeat</keyword>
<feature type="transmembrane region" description="Helical" evidence="10">
    <location>
        <begin position="345"/>
        <end position="369"/>
    </location>
</feature>
<dbReference type="InterPro" id="IPR026961">
    <property type="entry name" value="PGG_dom"/>
</dbReference>
<evidence type="ECO:0000313" key="13">
    <source>
        <dbReference type="Proteomes" id="UP001372338"/>
    </source>
</evidence>
<feature type="repeat" description="ANK" evidence="8">
    <location>
        <begin position="59"/>
        <end position="81"/>
    </location>
</feature>
<comment type="caution">
    <text evidence="12">The sequence shown here is derived from an EMBL/GenBank/DDBJ whole genome shotgun (WGS) entry which is preliminary data.</text>
</comment>
<comment type="subcellular location">
    <subcellularLocation>
        <location evidence="2">Cell membrane</location>
        <topology evidence="2">Peripheral membrane protein</topology>
        <orientation evidence="2">Cytoplasmic side</orientation>
    </subcellularLocation>
    <subcellularLocation>
        <location evidence="1">Membrane</location>
        <topology evidence="1">Multi-pass membrane protein</topology>
    </subcellularLocation>
</comment>
<dbReference type="InterPro" id="IPR036770">
    <property type="entry name" value="Ankyrin_rpt-contain_sf"/>
</dbReference>
<dbReference type="Pfam" id="PF13962">
    <property type="entry name" value="PGG"/>
    <property type="match status" value="1"/>
</dbReference>
<evidence type="ECO:0000256" key="2">
    <source>
        <dbReference type="ARBA" id="ARBA00004413"/>
    </source>
</evidence>
<evidence type="ECO:0000256" key="4">
    <source>
        <dbReference type="ARBA" id="ARBA00022737"/>
    </source>
</evidence>
<evidence type="ECO:0000259" key="11">
    <source>
        <dbReference type="Pfam" id="PF13962"/>
    </source>
</evidence>
<gene>
    <name evidence="12" type="ORF">RIF29_38536</name>
</gene>
<dbReference type="EMBL" id="JAYWIO010000008">
    <property type="protein sequence ID" value="KAK7243726.1"/>
    <property type="molecule type" value="Genomic_DNA"/>
</dbReference>
<keyword evidence="3 10" id="KW-0812">Transmembrane</keyword>
<dbReference type="PROSITE" id="PS50297">
    <property type="entry name" value="ANK_REP_REGION"/>
    <property type="match status" value="2"/>
</dbReference>
<evidence type="ECO:0000256" key="1">
    <source>
        <dbReference type="ARBA" id="ARBA00004141"/>
    </source>
</evidence>
<evidence type="ECO:0000313" key="12">
    <source>
        <dbReference type="EMBL" id="KAK7243726.1"/>
    </source>
</evidence>